<dbReference type="GO" id="GO:0004722">
    <property type="term" value="F:protein serine/threonine phosphatase activity"/>
    <property type="evidence" value="ECO:0007669"/>
    <property type="project" value="UniProtKB-UniRule"/>
</dbReference>
<evidence type="ECO:0000256" key="2">
    <source>
        <dbReference type="ARBA" id="ARBA00008978"/>
    </source>
</evidence>
<proteinExistence type="inferred from homology"/>
<evidence type="ECO:0000256" key="8">
    <source>
        <dbReference type="ARBA" id="ARBA00048336"/>
    </source>
</evidence>
<comment type="subcellular location">
    <subcellularLocation>
        <location evidence="1 9">Nucleus</location>
    </subcellularLocation>
</comment>
<comment type="catalytic activity">
    <reaction evidence="7 9">
        <text>O-phospho-L-seryl-[protein] + H2O = L-seryl-[protein] + phosphate</text>
        <dbReference type="Rhea" id="RHEA:20629"/>
        <dbReference type="Rhea" id="RHEA-COMP:9863"/>
        <dbReference type="Rhea" id="RHEA-COMP:11604"/>
        <dbReference type="ChEBI" id="CHEBI:15377"/>
        <dbReference type="ChEBI" id="CHEBI:29999"/>
        <dbReference type="ChEBI" id="CHEBI:43474"/>
        <dbReference type="ChEBI" id="CHEBI:83421"/>
        <dbReference type="EC" id="3.1.3.16"/>
    </reaction>
</comment>
<gene>
    <name evidence="11" type="ORF">ASTO00021_LOCUS5779</name>
</gene>
<comment type="catalytic activity">
    <reaction evidence="8 9">
        <text>O-phospho-L-threonyl-[protein] + H2O = L-threonyl-[protein] + phosphate</text>
        <dbReference type="Rhea" id="RHEA:47004"/>
        <dbReference type="Rhea" id="RHEA-COMP:11060"/>
        <dbReference type="Rhea" id="RHEA-COMP:11605"/>
        <dbReference type="ChEBI" id="CHEBI:15377"/>
        <dbReference type="ChEBI" id="CHEBI:30013"/>
        <dbReference type="ChEBI" id="CHEBI:43474"/>
        <dbReference type="ChEBI" id="CHEBI:61977"/>
        <dbReference type="EC" id="3.1.3.16"/>
    </reaction>
</comment>
<accession>A0A7S3LPN9</accession>
<reference evidence="11" key="1">
    <citation type="submission" date="2021-01" db="EMBL/GenBank/DDBJ databases">
        <authorList>
            <person name="Corre E."/>
            <person name="Pelletier E."/>
            <person name="Niang G."/>
            <person name="Scheremetjew M."/>
            <person name="Finn R."/>
            <person name="Kale V."/>
            <person name="Holt S."/>
            <person name="Cochrane G."/>
            <person name="Meng A."/>
            <person name="Brown T."/>
            <person name="Cohen L."/>
        </authorList>
    </citation>
    <scope>NUCLEOTIDE SEQUENCE</scope>
    <source>
        <strain evidence="11">GSBS06</strain>
    </source>
</reference>
<evidence type="ECO:0000256" key="9">
    <source>
        <dbReference type="RuleBase" id="RU369031"/>
    </source>
</evidence>
<dbReference type="Pfam" id="PF04722">
    <property type="entry name" value="Ssu72"/>
    <property type="match status" value="1"/>
</dbReference>
<feature type="region of interest" description="Disordered" evidence="10">
    <location>
        <begin position="1"/>
        <end position="75"/>
    </location>
</feature>
<protein>
    <recommendedName>
        <fullName evidence="9">RNA polymerase II subunit A C-terminal domain phosphatase SSU72</fullName>
        <shortName evidence="9">CTD phosphatase SSU72</shortName>
        <ecNumber evidence="9">3.1.3.16</ecNumber>
    </recommendedName>
</protein>
<keyword evidence="4 9" id="KW-0378">Hydrolase</keyword>
<name>A0A7S3LPN9_9STRA</name>
<dbReference type="Gene3D" id="3.40.50.2300">
    <property type="match status" value="2"/>
</dbReference>
<evidence type="ECO:0000256" key="4">
    <source>
        <dbReference type="ARBA" id="ARBA00022801"/>
    </source>
</evidence>
<dbReference type="PANTHER" id="PTHR20383">
    <property type="entry name" value="RNA POLYMERASE II SUBUNIT A C-TERMINAL DOMAIN PHOSPHATASE"/>
    <property type="match status" value="1"/>
</dbReference>
<dbReference type="InterPro" id="IPR006811">
    <property type="entry name" value="RNA_pol_II_suA"/>
</dbReference>
<evidence type="ECO:0000313" key="11">
    <source>
        <dbReference type="EMBL" id="CAE0435499.1"/>
    </source>
</evidence>
<dbReference type="GO" id="GO:0006397">
    <property type="term" value="P:mRNA processing"/>
    <property type="evidence" value="ECO:0007669"/>
    <property type="project" value="UniProtKB-KW"/>
</dbReference>
<keyword evidence="6 9" id="KW-0539">Nucleus</keyword>
<comment type="similarity">
    <text evidence="2 9">Belongs to the SSU72 phosphatase family.</text>
</comment>
<dbReference type="AlphaFoldDB" id="A0A7S3LPN9"/>
<keyword evidence="3 9" id="KW-0507">mRNA processing</keyword>
<feature type="compositionally biased region" description="Basic and acidic residues" evidence="10">
    <location>
        <begin position="1"/>
        <end position="36"/>
    </location>
</feature>
<evidence type="ECO:0000256" key="3">
    <source>
        <dbReference type="ARBA" id="ARBA00022664"/>
    </source>
</evidence>
<evidence type="ECO:0000256" key="5">
    <source>
        <dbReference type="ARBA" id="ARBA00022912"/>
    </source>
</evidence>
<comment type="function">
    <text evidence="9">Protein phosphatase that catalyzes the dephosphorylation of the C-terminal domain of RNA polymerase II. Plays a role in RNA processing and termination.</text>
</comment>
<dbReference type="EMBL" id="HBIN01007842">
    <property type="protein sequence ID" value="CAE0435499.1"/>
    <property type="molecule type" value="Transcribed_RNA"/>
</dbReference>
<keyword evidence="5 9" id="KW-0904">Protein phosphatase</keyword>
<evidence type="ECO:0000256" key="6">
    <source>
        <dbReference type="ARBA" id="ARBA00023242"/>
    </source>
</evidence>
<feature type="compositionally biased region" description="Acidic residues" evidence="10">
    <location>
        <begin position="54"/>
        <end position="64"/>
    </location>
</feature>
<dbReference type="EC" id="3.1.3.16" evidence="9"/>
<evidence type="ECO:0000256" key="10">
    <source>
        <dbReference type="SAM" id="MobiDB-lite"/>
    </source>
</evidence>
<evidence type="ECO:0000256" key="7">
    <source>
        <dbReference type="ARBA" id="ARBA00047761"/>
    </source>
</evidence>
<feature type="compositionally biased region" description="Acidic residues" evidence="10">
    <location>
        <begin position="37"/>
        <end position="46"/>
    </location>
</feature>
<evidence type="ECO:0000256" key="1">
    <source>
        <dbReference type="ARBA" id="ARBA00004123"/>
    </source>
</evidence>
<organism evidence="11">
    <name type="scientific">Aplanochytrium stocchinoi</name>
    <dbReference type="NCBI Taxonomy" id="215587"/>
    <lineage>
        <taxon>Eukaryota</taxon>
        <taxon>Sar</taxon>
        <taxon>Stramenopiles</taxon>
        <taxon>Bigyra</taxon>
        <taxon>Labyrinthulomycetes</taxon>
        <taxon>Thraustochytrida</taxon>
        <taxon>Thraustochytriidae</taxon>
        <taxon>Aplanochytrium</taxon>
    </lineage>
</organism>
<sequence>MAKKRGREEEDKEGANENENDTKMQKVEGNEIVKDDKDDEEEEEDDFLRRDADDSGSEDEDVEANDSGPVKKKRESQLKFAMVCSSNMNRSMEGHFQLEKVGFDVYSYGVGTQIRLPGPGGQEVFDFGTPYQTIKDTLVSGGHAQWFRQRGLLAMLDRNISIKEGPERWQEMESSEIAKLDVVFCFEGRVFDLLIEDLEGREPQEFEPIHVLNLEVKDNADEAAIAGQICLELCKLLQKYAKNLEDKLPVAVEEITKKYEREILSKTCYL</sequence>
<dbReference type="GO" id="GO:0005634">
    <property type="term" value="C:nucleus"/>
    <property type="evidence" value="ECO:0007669"/>
    <property type="project" value="UniProtKB-SubCell"/>
</dbReference>